<proteinExistence type="predicted"/>
<accession>A0A397IRB2</accession>
<evidence type="ECO:0000313" key="3">
    <source>
        <dbReference type="Proteomes" id="UP000266861"/>
    </source>
</evidence>
<feature type="region of interest" description="Disordered" evidence="1">
    <location>
        <begin position="192"/>
        <end position="327"/>
    </location>
</feature>
<dbReference type="AlphaFoldDB" id="A0A397IRB2"/>
<evidence type="ECO:0000256" key="1">
    <source>
        <dbReference type="SAM" id="MobiDB-lite"/>
    </source>
</evidence>
<organism evidence="2 3">
    <name type="scientific">Diversispora epigaea</name>
    <dbReference type="NCBI Taxonomy" id="1348612"/>
    <lineage>
        <taxon>Eukaryota</taxon>
        <taxon>Fungi</taxon>
        <taxon>Fungi incertae sedis</taxon>
        <taxon>Mucoromycota</taxon>
        <taxon>Glomeromycotina</taxon>
        <taxon>Glomeromycetes</taxon>
        <taxon>Diversisporales</taxon>
        <taxon>Diversisporaceae</taxon>
        <taxon>Diversispora</taxon>
    </lineage>
</organism>
<evidence type="ECO:0000313" key="2">
    <source>
        <dbReference type="EMBL" id="RHZ75493.1"/>
    </source>
</evidence>
<dbReference type="EMBL" id="PQFF01000198">
    <property type="protein sequence ID" value="RHZ75493.1"/>
    <property type="molecule type" value="Genomic_DNA"/>
</dbReference>
<protein>
    <submittedName>
        <fullName evidence="2">Uncharacterized protein</fullName>
    </submittedName>
</protein>
<gene>
    <name evidence="2" type="ORF">Glove_213g167</name>
</gene>
<sequence>MTSTFTVDAYINSSRKNITSTLTWGTASYKNLDGEIIDFNFKYFNSFGFVHAFEDFSEGDIVNFSGRFTYEENSAYHIEDLNISVPYVNFQCQVKPNAQQKPSTSIKEETLFIETSTFLYSSSSSPPGLHEHFFIISIKKENKRFHSIFSKLTTFYSVSGFLRKIIKCDWKVEFLVEICSFDQLILRSQKSETKRDSKRKRSNPPENTENLFSNPQEVSTFNTSTSFSPDRTTNVKLQNNPSELEPPTRSMSGVEELIEENNDETRTIPEVSTFNTSTSFSPDRTTNVKLQNNPSELEPPTRSMSGVEELIEENNDETRTIPEELTL</sequence>
<reference evidence="2 3" key="1">
    <citation type="submission" date="2018-08" db="EMBL/GenBank/DDBJ databases">
        <title>Genome and evolution of the arbuscular mycorrhizal fungus Diversispora epigaea (formerly Glomus versiforme) and its bacterial endosymbionts.</title>
        <authorList>
            <person name="Sun X."/>
            <person name="Fei Z."/>
            <person name="Harrison M."/>
        </authorList>
    </citation>
    <scope>NUCLEOTIDE SEQUENCE [LARGE SCALE GENOMIC DNA]</scope>
    <source>
        <strain evidence="2 3">IT104</strain>
    </source>
</reference>
<keyword evidence="3" id="KW-1185">Reference proteome</keyword>
<feature type="compositionally biased region" description="Polar residues" evidence="1">
    <location>
        <begin position="270"/>
        <end position="295"/>
    </location>
</feature>
<feature type="compositionally biased region" description="Basic and acidic residues" evidence="1">
    <location>
        <begin position="316"/>
        <end position="327"/>
    </location>
</feature>
<feature type="compositionally biased region" description="Polar residues" evidence="1">
    <location>
        <begin position="204"/>
        <end position="242"/>
    </location>
</feature>
<dbReference type="Proteomes" id="UP000266861">
    <property type="component" value="Unassembled WGS sequence"/>
</dbReference>
<name>A0A397IRB2_9GLOM</name>
<comment type="caution">
    <text evidence="2">The sequence shown here is derived from an EMBL/GenBank/DDBJ whole genome shotgun (WGS) entry which is preliminary data.</text>
</comment>